<gene>
    <name evidence="5" type="ORF">BJ554DRAFT_8275</name>
</gene>
<keyword evidence="3" id="KW-0067">ATP-binding</keyword>
<evidence type="ECO:0000256" key="2">
    <source>
        <dbReference type="ARBA" id="ARBA00022741"/>
    </source>
</evidence>
<dbReference type="Gene3D" id="1.10.510.10">
    <property type="entry name" value="Transferase(Phosphotransferase) domain 1"/>
    <property type="match status" value="1"/>
</dbReference>
<keyword evidence="6" id="KW-1185">Reference proteome</keyword>
<feature type="region of interest" description="Disordered" evidence="4">
    <location>
        <begin position="38"/>
        <end position="98"/>
    </location>
</feature>
<evidence type="ECO:0000256" key="1">
    <source>
        <dbReference type="ARBA" id="ARBA00022527"/>
    </source>
</evidence>
<name>A0A8H7ZV86_9FUNG</name>
<keyword evidence="1" id="KW-0723">Serine/threonine-protein kinase</keyword>
<dbReference type="GO" id="GO:0005524">
    <property type="term" value="F:ATP binding"/>
    <property type="evidence" value="ECO:0007669"/>
    <property type="project" value="UniProtKB-KW"/>
</dbReference>
<sequence>MWAVGCIIAELHLGKPLFPGVDEYHQLELITSALGSPGADDLDGMRNSKSRRCLSSIGQKPAQPWRTIVPSADSQGRWTSPRLRPVPGEPSFRHSAVFPPPATLLTVTSTLQRWT</sequence>
<dbReference type="EMBL" id="JAEFCI010006325">
    <property type="protein sequence ID" value="KAG5459769.1"/>
    <property type="molecule type" value="Genomic_DNA"/>
</dbReference>
<dbReference type="SUPFAM" id="SSF56112">
    <property type="entry name" value="Protein kinase-like (PK-like)"/>
    <property type="match status" value="1"/>
</dbReference>
<evidence type="ECO:0000256" key="4">
    <source>
        <dbReference type="SAM" id="MobiDB-lite"/>
    </source>
</evidence>
<keyword evidence="1" id="KW-0808">Transferase</keyword>
<dbReference type="InterPro" id="IPR050117">
    <property type="entry name" value="MAPK"/>
</dbReference>
<reference evidence="5 6" key="1">
    <citation type="journal article" name="Sci. Rep.">
        <title>Genome-scale phylogenetic analyses confirm Olpidium as the closest living zoosporic fungus to the non-flagellated, terrestrial fungi.</title>
        <authorList>
            <person name="Chang Y."/>
            <person name="Rochon D."/>
            <person name="Sekimoto S."/>
            <person name="Wang Y."/>
            <person name="Chovatia M."/>
            <person name="Sandor L."/>
            <person name="Salamov A."/>
            <person name="Grigoriev I.V."/>
            <person name="Stajich J.E."/>
            <person name="Spatafora J.W."/>
        </authorList>
    </citation>
    <scope>NUCLEOTIDE SEQUENCE [LARGE SCALE GENOMIC DNA]</scope>
    <source>
        <strain evidence="5">S191</strain>
    </source>
</reference>
<comment type="caution">
    <text evidence="5">The sequence shown here is derived from an EMBL/GenBank/DDBJ whole genome shotgun (WGS) entry which is preliminary data.</text>
</comment>
<protein>
    <recommendedName>
        <fullName evidence="7">Protein kinase domain-containing protein</fullName>
    </recommendedName>
</protein>
<dbReference type="GO" id="GO:0004674">
    <property type="term" value="F:protein serine/threonine kinase activity"/>
    <property type="evidence" value="ECO:0007669"/>
    <property type="project" value="UniProtKB-KW"/>
</dbReference>
<dbReference type="OrthoDB" id="272141at2759"/>
<proteinExistence type="predicted"/>
<keyword evidence="1" id="KW-0418">Kinase</keyword>
<keyword evidence="2" id="KW-0547">Nucleotide-binding</keyword>
<evidence type="ECO:0000256" key="3">
    <source>
        <dbReference type="ARBA" id="ARBA00022840"/>
    </source>
</evidence>
<dbReference type="Proteomes" id="UP000673691">
    <property type="component" value="Unassembled WGS sequence"/>
</dbReference>
<dbReference type="AlphaFoldDB" id="A0A8H7ZV86"/>
<evidence type="ECO:0008006" key="7">
    <source>
        <dbReference type="Google" id="ProtNLM"/>
    </source>
</evidence>
<organism evidence="5 6">
    <name type="scientific">Olpidium bornovanus</name>
    <dbReference type="NCBI Taxonomy" id="278681"/>
    <lineage>
        <taxon>Eukaryota</taxon>
        <taxon>Fungi</taxon>
        <taxon>Fungi incertae sedis</taxon>
        <taxon>Olpidiomycota</taxon>
        <taxon>Olpidiomycotina</taxon>
        <taxon>Olpidiomycetes</taxon>
        <taxon>Olpidiales</taxon>
        <taxon>Olpidiaceae</taxon>
        <taxon>Olpidium</taxon>
    </lineage>
</organism>
<evidence type="ECO:0000313" key="6">
    <source>
        <dbReference type="Proteomes" id="UP000673691"/>
    </source>
</evidence>
<dbReference type="InterPro" id="IPR011009">
    <property type="entry name" value="Kinase-like_dom_sf"/>
</dbReference>
<dbReference type="PANTHER" id="PTHR24055">
    <property type="entry name" value="MITOGEN-ACTIVATED PROTEIN KINASE"/>
    <property type="match status" value="1"/>
</dbReference>
<accession>A0A8H7ZV86</accession>
<evidence type="ECO:0000313" key="5">
    <source>
        <dbReference type="EMBL" id="KAG5459769.1"/>
    </source>
</evidence>